<keyword evidence="4" id="KW-1185">Reference proteome</keyword>
<feature type="compositionally biased region" description="Low complexity" evidence="1">
    <location>
        <begin position="21"/>
        <end position="38"/>
    </location>
</feature>
<proteinExistence type="predicted"/>
<protein>
    <recommendedName>
        <fullName evidence="5">LppP/LprE lipoprotein</fullName>
    </recommendedName>
</protein>
<reference evidence="3 4" key="1">
    <citation type="submission" date="2018-06" db="EMBL/GenBank/DDBJ databases">
        <title>Freshwater and sediment microbial communities from various areas in North America, analyzing microbe dynamics in response to fracking.</title>
        <authorList>
            <person name="Lamendella R."/>
        </authorList>
    </citation>
    <scope>NUCLEOTIDE SEQUENCE [LARGE SCALE GENOMIC DNA]</scope>
    <source>
        <strain evidence="3 4">3b_TX</strain>
    </source>
</reference>
<accession>A0A366IIL8</accession>
<dbReference type="Proteomes" id="UP000253509">
    <property type="component" value="Unassembled WGS sequence"/>
</dbReference>
<feature type="region of interest" description="Disordered" evidence="1">
    <location>
        <begin position="21"/>
        <end position="42"/>
    </location>
</feature>
<feature type="signal peptide" evidence="2">
    <location>
        <begin position="1"/>
        <end position="16"/>
    </location>
</feature>
<organism evidence="3 4">
    <name type="scientific">Brevibacterium celere</name>
    <dbReference type="NCBI Taxonomy" id="225845"/>
    <lineage>
        <taxon>Bacteria</taxon>
        <taxon>Bacillati</taxon>
        <taxon>Actinomycetota</taxon>
        <taxon>Actinomycetes</taxon>
        <taxon>Micrococcales</taxon>
        <taxon>Brevibacteriaceae</taxon>
        <taxon>Brevibacterium</taxon>
    </lineage>
</organism>
<name>A0A366IIL8_9MICO</name>
<keyword evidence="2" id="KW-0732">Signal</keyword>
<evidence type="ECO:0000313" key="3">
    <source>
        <dbReference type="EMBL" id="RBP70315.1"/>
    </source>
</evidence>
<dbReference type="AlphaFoldDB" id="A0A366IIL8"/>
<feature type="chain" id="PRO_5039025473" description="LppP/LprE lipoprotein" evidence="2">
    <location>
        <begin position="17"/>
        <end position="282"/>
    </location>
</feature>
<evidence type="ECO:0000256" key="2">
    <source>
        <dbReference type="SAM" id="SignalP"/>
    </source>
</evidence>
<gene>
    <name evidence="3" type="ORF">DFO65_10987</name>
</gene>
<sequence length="282" mass="29944">MIILGALALLMAGCSAPPWQPLATQTTPADPPAGTGAASRQGEDLVERDALPAGHCGQAPAEFESKVYQGTPGTECAEAIRALEAMAQGRDDDSLHVEGHGTDVLGWSCLFPMDTEITDYSLTIVCEKAGQKFFVRPASVDVPAGYHVAPWDYLGNGMGSGGDVYFTTETRKHQCGFIEDRVGCDNHSFPDDLPTVDYMGAQQQPTAIELADSGPARFTAYGDPVYSLLSDTGEWGAETEVLGYGQILIVRGITCTTDEERGVVCTNGGHGFEISSSDYALH</sequence>
<dbReference type="EMBL" id="QNSB01000009">
    <property type="protein sequence ID" value="RBP70315.1"/>
    <property type="molecule type" value="Genomic_DNA"/>
</dbReference>
<evidence type="ECO:0000256" key="1">
    <source>
        <dbReference type="SAM" id="MobiDB-lite"/>
    </source>
</evidence>
<evidence type="ECO:0008006" key="5">
    <source>
        <dbReference type="Google" id="ProtNLM"/>
    </source>
</evidence>
<comment type="caution">
    <text evidence="3">The sequence shown here is derived from an EMBL/GenBank/DDBJ whole genome shotgun (WGS) entry which is preliminary data.</text>
</comment>
<evidence type="ECO:0000313" key="4">
    <source>
        <dbReference type="Proteomes" id="UP000253509"/>
    </source>
</evidence>